<evidence type="ECO:0000313" key="2">
    <source>
        <dbReference type="EMBL" id="KAJ8027545.1"/>
    </source>
</evidence>
<proteinExistence type="predicted"/>
<feature type="compositionally biased region" description="Polar residues" evidence="1">
    <location>
        <begin position="416"/>
        <end position="432"/>
    </location>
</feature>
<feature type="region of interest" description="Disordered" evidence="1">
    <location>
        <begin position="412"/>
        <end position="472"/>
    </location>
</feature>
<feature type="compositionally biased region" description="Low complexity" evidence="1">
    <location>
        <begin position="813"/>
        <end position="823"/>
    </location>
</feature>
<comment type="caution">
    <text evidence="2">The sequence shown here is derived from an EMBL/GenBank/DDBJ whole genome shotgun (WGS) entry which is preliminary data.</text>
</comment>
<dbReference type="Proteomes" id="UP001152320">
    <property type="component" value="Chromosome 16"/>
</dbReference>
<evidence type="ECO:0000313" key="3">
    <source>
        <dbReference type="Proteomes" id="UP001152320"/>
    </source>
</evidence>
<feature type="compositionally biased region" description="Polar residues" evidence="1">
    <location>
        <begin position="141"/>
        <end position="156"/>
    </location>
</feature>
<sequence length="956" mass="108258">MPVGRSYSDRYQMQDKKDEEDEMYLSQQASRERVRKLSAETNRRRKALELKKKLEAQKEAKRRHEVLEERRKRQQEATQRYQRLSRASPKKANSRQDAVYTGPKLQDGIPMARGYRVNKIPDQPTPTMEDVLRMVGHQDEQSPQSRPQPSNLNLVEQQHDYYTYEQNGQQDQAMHFADKNANTMTRGADQSYHQKYHGYAAPATLTHDQNIGDNTEPSVSYQPDRHPTEIQRELAEQQREFIEQQKKSLMEFNRALFQESVSKGLDVDCSSSVSSVDSLEEEDQQPSKKVNFAGNQRSEEKIIKDSVISGPTALQHGNSRDDSTHTLSRVQDGNKYEDNNRPLSFQSSEQTYSTGCSDNSLYLSKNHNGQVMSGEHNTVKSELSSQPVFVPASSNADQSQNGYHSYSLALDENTQEDTTGSRSVYAWNNSGRPSKPAASKTQSFQNSAPKTTTKFHNDNTKSRGFSTKTSATPVYMLTPSSHKHTVVKKKELTSKESFQKTSNVAKNVYNSTLEDDRLHPDDRLHSGYEADHQEQRVQIFDEITPKSILKKTSKYSGNVSTEDSPSHKWGKNELRDSIDIASTTHIKRVPSKKYVRWTDLNYTGEEVRTTEKSENMVEAKPTPVEKQKPVVNARTVQQKLAASSGMDQPSSKGPVLLPRSPFRNKFASPTNRPGTEGQSVMEQKSYAGRNYSTPVGKPPTGKPSESAKVTPKRVNGMTLNKTPTDEEINQLWDKVRTCLHSREATPEPKAAERTPLGMRRAASDQSLAESSQRLTANFRVMQPNRAQGVEQVKMKKFHTVPRWRTSSDSGTNLSRRSSLLQQRQGKRLVTNDNRKRGTLNAPAPVTSHEGPNRSTTINQHTYIDQVEDSLQAFQQAELLAQQNFSEAEIEAALYQQGPSNHLHESKMLSALSLEEQRILESLDRLNEKLRITSDIATNYPAMTPKPPAYNGREWKY</sequence>
<dbReference type="GO" id="GO:0031122">
    <property type="term" value="P:cytoplasmic microtubule organization"/>
    <property type="evidence" value="ECO:0007669"/>
    <property type="project" value="InterPro"/>
</dbReference>
<feature type="compositionally biased region" description="Polar residues" evidence="1">
    <location>
        <begin position="462"/>
        <end position="472"/>
    </location>
</feature>
<reference evidence="2" key="1">
    <citation type="submission" date="2021-10" db="EMBL/GenBank/DDBJ databases">
        <title>Tropical sea cucumber genome reveals ecological adaptation and Cuvierian tubules defense mechanism.</title>
        <authorList>
            <person name="Chen T."/>
        </authorList>
    </citation>
    <scope>NUCLEOTIDE SEQUENCE</scope>
    <source>
        <strain evidence="2">Nanhai2018</strain>
        <tissue evidence="2">Muscle</tissue>
    </source>
</reference>
<accession>A0A9Q1BJ93</accession>
<feature type="compositionally biased region" description="Polar residues" evidence="1">
    <location>
        <begin position="667"/>
        <end position="682"/>
    </location>
</feature>
<protein>
    <submittedName>
        <fullName evidence="2">Uncharacterized protein</fullName>
    </submittedName>
</protein>
<dbReference type="GO" id="GO:0007052">
    <property type="term" value="P:mitotic spindle organization"/>
    <property type="evidence" value="ECO:0007669"/>
    <property type="project" value="InterPro"/>
</dbReference>
<dbReference type="GO" id="GO:0097546">
    <property type="term" value="C:ciliary base"/>
    <property type="evidence" value="ECO:0007669"/>
    <property type="project" value="InterPro"/>
</dbReference>
<feature type="compositionally biased region" description="Basic and acidic residues" evidence="1">
    <location>
        <begin position="30"/>
        <end position="59"/>
    </location>
</feature>
<feature type="compositionally biased region" description="Basic and acidic residues" evidence="1">
    <location>
        <begin position="612"/>
        <end position="628"/>
    </location>
</feature>
<feature type="region of interest" description="Disordered" evidence="1">
    <location>
        <begin position="276"/>
        <end position="352"/>
    </location>
</feature>
<gene>
    <name evidence="2" type="ORF">HOLleu_32713</name>
</gene>
<feature type="compositionally biased region" description="Polar residues" evidence="1">
    <location>
        <begin position="439"/>
        <end position="454"/>
    </location>
</feature>
<feature type="compositionally biased region" description="Polar residues" evidence="1">
    <location>
        <begin position="641"/>
        <end position="651"/>
    </location>
</feature>
<feature type="compositionally biased region" description="Basic and acidic residues" evidence="1">
    <location>
        <begin position="130"/>
        <end position="140"/>
    </location>
</feature>
<dbReference type="GO" id="GO:0005813">
    <property type="term" value="C:centrosome"/>
    <property type="evidence" value="ECO:0007669"/>
    <property type="project" value="InterPro"/>
</dbReference>
<organism evidence="2 3">
    <name type="scientific">Holothuria leucospilota</name>
    <name type="common">Black long sea cucumber</name>
    <name type="synonym">Mertensiothuria leucospilota</name>
    <dbReference type="NCBI Taxonomy" id="206669"/>
    <lineage>
        <taxon>Eukaryota</taxon>
        <taxon>Metazoa</taxon>
        <taxon>Echinodermata</taxon>
        <taxon>Eleutherozoa</taxon>
        <taxon>Echinozoa</taxon>
        <taxon>Holothuroidea</taxon>
        <taxon>Aspidochirotacea</taxon>
        <taxon>Aspidochirotida</taxon>
        <taxon>Holothuriidae</taxon>
        <taxon>Holothuria</taxon>
    </lineage>
</organism>
<evidence type="ECO:0000256" key="1">
    <source>
        <dbReference type="SAM" id="MobiDB-lite"/>
    </source>
</evidence>
<feature type="compositionally biased region" description="Polar residues" evidence="1">
    <location>
        <begin position="341"/>
        <end position="352"/>
    </location>
</feature>
<feature type="region of interest" description="Disordered" evidence="1">
    <location>
        <begin position="785"/>
        <end position="855"/>
    </location>
</feature>
<dbReference type="PANTHER" id="PTHR31191">
    <property type="entry name" value="CENTROSOMAL PROTEIN CEP126"/>
    <property type="match status" value="1"/>
</dbReference>
<name>A0A9Q1BJ93_HOLLE</name>
<keyword evidence="3" id="KW-1185">Reference proteome</keyword>
<feature type="region of interest" description="Disordered" evidence="1">
    <location>
        <begin position="641"/>
        <end position="710"/>
    </location>
</feature>
<dbReference type="GO" id="GO:1905515">
    <property type="term" value="P:non-motile cilium assembly"/>
    <property type="evidence" value="ECO:0007669"/>
    <property type="project" value="InterPro"/>
</dbReference>
<dbReference type="AlphaFoldDB" id="A0A9Q1BJ93"/>
<feature type="region of interest" description="Disordered" evidence="1">
    <location>
        <begin position="612"/>
        <end position="631"/>
    </location>
</feature>
<dbReference type="OrthoDB" id="9900339at2759"/>
<feature type="region of interest" description="Disordered" evidence="1">
    <location>
        <begin position="1"/>
        <end position="157"/>
    </location>
</feature>
<feature type="compositionally biased region" description="Basic and acidic residues" evidence="1">
    <location>
        <begin position="741"/>
        <end position="752"/>
    </location>
</feature>
<feature type="compositionally biased region" description="Basic and acidic residues" evidence="1">
    <location>
        <begin position="65"/>
        <end position="75"/>
    </location>
</feature>
<dbReference type="EMBL" id="JAIZAY010000016">
    <property type="protein sequence ID" value="KAJ8027545.1"/>
    <property type="molecule type" value="Genomic_DNA"/>
</dbReference>
<feature type="region of interest" description="Disordered" evidence="1">
    <location>
        <begin position="741"/>
        <end position="770"/>
    </location>
</feature>
<dbReference type="InterPro" id="IPR028257">
    <property type="entry name" value="CEP126"/>
</dbReference>
<dbReference type="PANTHER" id="PTHR31191:SF4">
    <property type="entry name" value="CENTROSOMAL PROTEIN OF 126 KDA"/>
    <property type="match status" value="1"/>
</dbReference>